<dbReference type="Gene3D" id="3.90.190.20">
    <property type="entry name" value="Mur ligase, C-terminal domain"/>
    <property type="match status" value="1"/>
</dbReference>
<evidence type="ECO:0000256" key="3">
    <source>
        <dbReference type="ARBA" id="ARBA00022960"/>
    </source>
</evidence>
<evidence type="ECO:0000256" key="6">
    <source>
        <dbReference type="ARBA" id="ARBA00023316"/>
    </source>
</evidence>
<dbReference type="Gene3D" id="3.40.1390.10">
    <property type="entry name" value="MurE/MurF, N-terminal domain"/>
    <property type="match status" value="1"/>
</dbReference>
<evidence type="ECO:0000256" key="4">
    <source>
        <dbReference type="ARBA" id="ARBA00022984"/>
    </source>
</evidence>
<feature type="binding site" evidence="7">
    <location>
        <position position="466"/>
    </location>
    <ligand>
        <name>meso-2,6-diaminopimelate</name>
        <dbReference type="ChEBI" id="CHEBI:57791"/>
    </ligand>
</feature>
<dbReference type="NCBIfam" id="NF001126">
    <property type="entry name" value="PRK00139.1-4"/>
    <property type="match status" value="1"/>
</dbReference>
<comment type="catalytic activity">
    <reaction evidence="7">
        <text>UDP-N-acetyl-alpha-D-muramoyl-L-alanyl-D-glutamate + meso-2,6-diaminopimelate + ATP = UDP-N-acetyl-alpha-D-muramoyl-L-alanyl-gamma-D-glutamyl-meso-2,6-diaminopimelate + ADP + phosphate + H(+)</text>
        <dbReference type="Rhea" id="RHEA:23676"/>
        <dbReference type="ChEBI" id="CHEBI:15378"/>
        <dbReference type="ChEBI" id="CHEBI:30616"/>
        <dbReference type="ChEBI" id="CHEBI:43474"/>
        <dbReference type="ChEBI" id="CHEBI:57791"/>
        <dbReference type="ChEBI" id="CHEBI:83900"/>
        <dbReference type="ChEBI" id="CHEBI:83905"/>
        <dbReference type="ChEBI" id="CHEBI:456216"/>
        <dbReference type="EC" id="6.3.2.13"/>
    </reaction>
</comment>
<comment type="caution">
    <text evidence="7">Lacks conserved residue(s) required for the propagation of feature annotation.</text>
</comment>
<comment type="pathway">
    <text evidence="7 8">Cell wall biogenesis; peptidoglycan biosynthesis.</text>
</comment>
<dbReference type="InterPro" id="IPR036565">
    <property type="entry name" value="Mur-like_cat_sf"/>
</dbReference>
<feature type="binding site" evidence="7">
    <location>
        <position position="190"/>
    </location>
    <ligand>
        <name>UDP-N-acetyl-alpha-D-muramoyl-L-alanyl-D-glutamate</name>
        <dbReference type="ChEBI" id="CHEBI:83900"/>
    </ligand>
</feature>
<dbReference type="GO" id="GO:0000287">
    <property type="term" value="F:magnesium ion binding"/>
    <property type="evidence" value="ECO:0007669"/>
    <property type="project" value="UniProtKB-UniRule"/>
</dbReference>
<feature type="modified residue" description="N6-carboxylysine" evidence="7">
    <location>
        <position position="230"/>
    </location>
</feature>
<reference evidence="12" key="1">
    <citation type="submission" date="2022-08" db="EMBL/GenBank/DDBJ databases">
        <title>Genomic Encyclopedia of Type Strains, Phase III (KMG-III): the genomes of soil and plant-associated and newly described type strains.</title>
        <authorList>
            <person name="Whitman W."/>
        </authorList>
    </citation>
    <scope>NUCLEOTIDE SEQUENCE</scope>
    <source>
        <strain evidence="12">HMT 1</strain>
    </source>
</reference>
<comment type="PTM">
    <text evidence="7">Carboxylation is probably crucial for Mg(2+) binding and, consequently, for the gamma-phosphate positioning of ATP.</text>
</comment>
<dbReference type="Proteomes" id="UP001204445">
    <property type="component" value="Unassembled WGS sequence"/>
</dbReference>
<dbReference type="InterPro" id="IPR000713">
    <property type="entry name" value="Mur_ligase_N"/>
</dbReference>
<dbReference type="InterPro" id="IPR013221">
    <property type="entry name" value="Mur_ligase_cen"/>
</dbReference>
<dbReference type="Pfam" id="PF01225">
    <property type="entry name" value="Mur_ligase"/>
    <property type="match status" value="1"/>
</dbReference>
<dbReference type="HAMAP" id="MF_00208">
    <property type="entry name" value="MurE"/>
    <property type="match status" value="1"/>
</dbReference>
<keyword evidence="7" id="KW-0547">Nucleotide-binding</keyword>
<dbReference type="SUPFAM" id="SSF53244">
    <property type="entry name" value="MurD-like peptide ligases, peptide-binding domain"/>
    <property type="match status" value="1"/>
</dbReference>
<protein>
    <recommendedName>
        <fullName evidence="7">UDP-N-acetylmuramoyl-L-alanyl-D-glutamate--2,6-diaminopimelate ligase</fullName>
        <ecNumber evidence="7">6.3.2.13</ecNumber>
    </recommendedName>
    <alternativeName>
        <fullName evidence="7">Meso-A2pm-adding enzyme</fullName>
    </alternativeName>
    <alternativeName>
        <fullName evidence="7">Meso-diaminopimelate-adding enzyme</fullName>
    </alternativeName>
    <alternativeName>
        <fullName evidence="7">UDP-MurNAc-L-Ala-D-Glu:meso-diaminopimelate ligase</fullName>
    </alternativeName>
    <alternativeName>
        <fullName evidence="7">UDP-MurNAc-tripeptide synthetase</fullName>
    </alternativeName>
    <alternativeName>
        <fullName evidence="7">UDP-N-acetylmuramyl-tripeptide synthetase</fullName>
    </alternativeName>
</protein>
<comment type="function">
    <text evidence="7">Catalyzes the addition of meso-diaminopimelic acid to the nucleotide precursor UDP-N-acetylmuramoyl-L-alanyl-D-glutamate (UMAG) in the biosynthesis of bacterial cell-wall peptidoglycan.</text>
</comment>
<dbReference type="EMBL" id="JANUCT010000001">
    <property type="protein sequence ID" value="MCS3902248.1"/>
    <property type="molecule type" value="Genomic_DNA"/>
</dbReference>
<feature type="binding site" evidence="7">
    <location>
        <position position="36"/>
    </location>
    <ligand>
        <name>UDP-N-acetyl-alpha-D-muramoyl-L-alanyl-D-glutamate</name>
        <dbReference type="ChEBI" id="CHEBI:83900"/>
    </ligand>
</feature>
<dbReference type="NCBIfam" id="NF001124">
    <property type="entry name" value="PRK00139.1-2"/>
    <property type="match status" value="1"/>
</dbReference>
<evidence type="ECO:0000256" key="1">
    <source>
        <dbReference type="ARBA" id="ARBA00005898"/>
    </source>
</evidence>
<feature type="domain" description="Mur ligase C-terminal" evidence="10">
    <location>
        <begin position="342"/>
        <end position="468"/>
    </location>
</feature>
<feature type="domain" description="Mur ligase central" evidence="11">
    <location>
        <begin position="119"/>
        <end position="319"/>
    </location>
</feature>
<feature type="binding site" evidence="7">
    <location>
        <position position="391"/>
    </location>
    <ligand>
        <name>meso-2,6-diaminopimelate</name>
        <dbReference type="ChEBI" id="CHEBI:57791"/>
    </ligand>
</feature>
<feature type="binding site" evidence="7">
    <location>
        <begin position="121"/>
        <end position="127"/>
    </location>
    <ligand>
        <name>ATP</name>
        <dbReference type="ChEBI" id="CHEBI:30616"/>
    </ligand>
</feature>
<accession>A0AAE3HKS3</accession>
<evidence type="ECO:0000259" key="10">
    <source>
        <dbReference type="Pfam" id="PF02875"/>
    </source>
</evidence>
<dbReference type="GO" id="GO:0071555">
    <property type="term" value="P:cell wall organization"/>
    <property type="evidence" value="ECO:0007669"/>
    <property type="project" value="UniProtKB-KW"/>
</dbReference>
<keyword evidence="4 7" id="KW-0573">Peptidoglycan synthesis</keyword>
<dbReference type="PANTHER" id="PTHR23135">
    <property type="entry name" value="MUR LIGASE FAMILY MEMBER"/>
    <property type="match status" value="1"/>
</dbReference>
<proteinExistence type="inferred from homology"/>
<evidence type="ECO:0000259" key="11">
    <source>
        <dbReference type="Pfam" id="PF08245"/>
    </source>
</evidence>
<dbReference type="GO" id="GO:0051301">
    <property type="term" value="P:cell division"/>
    <property type="evidence" value="ECO:0007669"/>
    <property type="project" value="UniProtKB-KW"/>
</dbReference>
<feature type="binding site" evidence="7">
    <location>
        <begin position="163"/>
        <end position="164"/>
    </location>
    <ligand>
        <name>UDP-N-acetyl-alpha-D-muramoyl-L-alanyl-D-glutamate</name>
        <dbReference type="ChEBI" id="CHEBI:83900"/>
    </ligand>
</feature>
<dbReference type="EC" id="6.3.2.13" evidence="7"/>
<dbReference type="Gene3D" id="3.40.1190.10">
    <property type="entry name" value="Mur-like, catalytic domain"/>
    <property type="match status" value="1"/>
</dbReference>
<feature type="binding site" evidence="7">
    <location>
        <position position="198"/>
    </location>
    <ligand>
        <name>UDP-N-acetyl-alpha-D-muramoyl-L-alanyl-D-glutamate</name>
        <dbReference type="ChEBI" id="CHEBI:83900"/>
    </ligand>
</feature>
<keyword evidence="7 12" id="KW-0436">Ligase</keyword>
<evidence type="ECO:0000259" key="9">
    <source>
        <dbReference type="Pfam" id="PF01225"/>
    </source>
</evidence>
<dbReference type="PANTHER" id="PTHR23135:SF4">
    <property type="entry name" value="UDP-N-ACETYLMURAMOYL-L-ALANYL-D-GLUTAMATE--2,6-DIAMINOPIMELATE LIGASE MURE HOMOLOG, CHLOROPLASTIC"/>
    <property type="match status" value="1"/>
</dbReference>
<dbReference type="NCBIfam" id="TIGR01085">
    <property type="entry name" value="murE"/>
    <property type="match status" value="1"/>
</dbReference>
<name>A0AAE3HKS3_9GAMM</name>
<dbReference type="InterPro" id="IPR004101">
    <property type="entry name" value="Mur_ligase_C"/>
</dbReference>
<feature type="binding site" evidence="7">
    <location>
        <begin position="415"/>
        <end position="418"/>
    </location>
    <ligand>
        <name>meso-2,6-diaminopimelate</name>
        <dbReference type="ChEBI" id="CHEBI:57791"/>
    </ligand>
</feature>
<dbReference type="GO" id="GO:0009252">
    <property type="term" value="P:peptidoglycan biosynthetic process"/>
    <property type="evidence" value="ECO:0007669"/>
    <property type="project" value="UniProtKB-UniRule"/>
</dbReference>
<dbReference type="AlphaFoldDB" id="A0AAE3HKS3"/>
<dbReference type="SUPFAM" id="SSF53623">
    <property type="entry name" value="MurD-like peptide ligases, catalytic domain"/>
    <property type="match status" value="1"/>
</dbReference>
<dbReference type="GO" id="GO:0008765">
    <property type="term" value="F:UDP-N-acetylmuramoylalanyl-D-glutamate-2,6-diaminopimelate ligase activity"/>
    <property type="evidence" value="ECO:0007669"/>
    <property type="project" value="UniProtKB-UniRule"/>
</dbReference>
<sequence length="496" mass="52503">MMAAETLKPGMPLSQLLADWASVPIAADVRVTGIALDSRQVRPGDVFVACRGEQADGRAFIADALHAGAVAVLLEGEVPETLARQNVAAVSVPDLAQQVGGIAARFYGDPSQAMNVIGVTGTNGKTSITSYVAQALGAAVGDCGVFGTLGYGRYRQLQPAATTTPDPITLQRLLAELHAAAISNVVMEVSSHALAQGRVGGTAFDIAVFTNLSRDHLDYHADMADYAAAKRRLFAWPGLRHALINVDDDFGRALLQEQSDAQRLAYSLEDSSADLYAQIRARDRQSMTLAVTTPWGQGEFSASLSGSFNAANLLASLGVLCLSGVAFDTALACLAQIQPAPGRMQSFGGDGQPLVVVDYAHTPAALAQVLAGLRADCGGELWCVFGCGGDRDRGKRPLMAQAAEAHADRLLVTSDNPRFESPQQIVAEICTGLQQHRQVRVEVDRAAAIRHAIEHAAPADTILIAGKGHEDYQDIAGVRQPFSDSQIVQQCLRERS</sequence>
<gene>
    <name evidence="7" type="primary">murE</name>
    <name evidence="12" type="ORF">J2T55_000240</name>
</gene>
<keyword evidence="7" id="KW-0460">Magnesium</keyword>
<evidence type="ECO:0000256" key="5">
    <source>
        <dbReference type="ARBA" id="ARBA00023306"/>
    </source>
</evidence>
<evidence type="ECO:0000313" key="13">
    <source>
        <dbReference type="Proteomes" id="UP001204445"/>
    </source>
</evidence>
<feature type="binding site" evidence="7">
    <location>
        <position position="470"/>
    </location>
    <ligand>
        <name>meso-2,6-diaminopimelate</name>
        <dbReference type="ChEBI" id="CHEBI:57791"/>
    </ligand>
</feature>
<dbReference type="InterPro" id="IPR036615">
    <property type="entry name" value="Mur_ligase_C_dom_sf"/>
</dbReference>
<keyword evidence="3 7" id="KW-0133">Cell shape</keyword>
<dbReference type="Pfam" id="PF02875">
    <property type="entry name" value="Mur_ligase_C"/>
    <property type="match status" value="1"/>
</dbReference>
<feature type="binding site" evidence="7">
    <location>
        <position position="38"/>
    </location>
    <ligand>
        <name>UDP-N-acetyl-alpha-D-muramoyl-L-alanyl-D-glutamate</name>
        <dbReference type="ChEBI" id="CHEBI:83900"/>
    </ligand>
</feature>
<feature type="binding site" evidence="7">
    <location>
        <position position="196"/>
    </location>
    <ligand>
        <name>UDP-N-acetyl-alpha-D-muramoyl-L-alanyl-D-glutamate</name>
        <dbReference type="ChEBI" id="CHEBI:83900"/>
    </ligand>
</feature>
<dbReference type="InterPro" id="IPR005761">
    <property type="entry name" value="UDP-N-AcMur-Glu-dNH2Pim_ligase"/>
</dbReference>
<keyword evidence="5 7" id="KW-0131">Cell cycle</keyword>
<dbReference type="GO" id="GO:0005524">
    <property type="term" value="F:ATP binding"/>
    <property type="evidence" value="ECO:0007669"/>
    <property type="project" value="UniProtKB-UniRule"/>
</dbReference>
<dbReference type="Pfam" id="PF08245">
    <property type="entry name" value="Mur_ligase_M"/>
    <property type="match status" value="1"/>
</dbReference>
<keyword evidence="13" id="KW-1185">Reference proteome</keyword>
<comment type="subcellular location">
    <subcellularLocation>
        <location evidence="7 8">Cytoplasm</location>
    </subcellularLocation>
</comment>
<feature type="short sequence motif" description="Meso-diaminopimelate recognition motif" evidence="7">
    <location>
        <begin position="415"/>
        <end position="418"/>
    </location>
</feature>
<dbReference type="GO" id="GO:0008360">
    <property type="term" value="P:regulation of cell shape"/>
    <property type="evidence" value="ECO:0007669"/>
    <property type="project" value="UniProtKB-KW"/>
</dbReference>
<evidence type="ECO:0000256" key="7">
    <source>
        <dbReference type="HAMAP-Rule" id="MF_00208"/>
    </source>
</evidence>
<keyword evidence="2 7" id="KW-0132">Cell division</keyword>
<keyword evidence="7" id="KW-0067">ATP-binding</keyword>
<comment type="caution">
    <text evidence="12">The sequence shown here is derived from an EMBL/GenBank/DDBJ whole genome shotgun (WGS) entry which is preliminary data.</text>
</comment>
<comment type="similarity">
    <text evidence="1 7">Belongs to the MurCDEF family. MurE subfamily.</text>
</comment>
<evidence type="ECO:0000313" key="12">
    <source>
        <dbReference type="EMBL" id="MCS3902248.1"/>
    </source>
</evidence>
<comment type="cofactor">
    <cofactor evidence="7">
        <name>Mg(2+)</name>
        <dbReference type="ChEBI" id="CHEBI:18420"/>
    </cofactor>
</comment>
<dbReference type="SUPFAM" id="SSF63418">
    <property type="entry name" value="MurE/MurF N-terminal domain"/>
    <property type="match status" value="1"/>
</dbReference>
<keyword evidence="6 7" id="KW-0961">Cell wall biogenesis/degradation</keyword>
<evidence type="ECO:0000256" key="2">
    <source>
        <dbReference type="ARBA" id="ARBA00022618"/>
    </source>
</evidence>
<feature type="domain" description="Mur ligase N-terminal catalytic" evidence="9">
    <location>
        <begin position="31"/>
        <end position="107"/>
    </location>
</feature>
<organism evidence="12 13">
    <name type="scientific">Methylohalomonas lacus</name>
    <dbReference type="NCBI Taxonomy" id="398773"/>
    <lineage>
        <taxon>Bacteria</taxon>
        <taxon>Pseudomonadati</taxon>
        <taxon>Pseudomonadota</taxon>
        <taxon>Gammaproteobacteria</taxon>
        <taxon>Methylohalomonadales</taxon>
        <taxon>Methylohalomonadaceae</taxon>
        <taxon>Methylohalomonas</taxon>
    </lineage>
</organism>
<dbReference type="GO" id="GO:0005737">
    <property type="term" value="C:cytoplasm"/>
    <property type="evidence" value="ECO:0007669"/>
    <property type="project" value="UniProtKB-SubCell"/>
</dbReference>
<dbReference type="InterPro" id="IPR035911">
    <property type="entry name" value="MurE/MurF_N"/>
</dbReference>
<evidence type="ECO:0000256" key="8">
    <source>
        <dbReference type="RuleBase" id="RU004135"/>
    </source>
</evidence>
<keyword evidence="7" id="KW-0963">Cytoplasm</keyword>